<feature type="transmembrane region" description="Helical" evidence="8">
    <location>
        <begin position="12"/>
        <end position="36"/>
    </location>
</feature>
<feature type="transmembrane region" description="Helical" evidence="8">
    <location>
        <begin position="56"/>
        <end position="76"/>
    </location>
</feature>
<dbReference type="Pfam" id="PF00083">
    <property type="entry name" value="Sugar_tr"/>
    <property type="match status" value="1"/>
</dbReference>
<organism evidence="10 11">
    <name type="scientific">Nitratireductor aquimarinus</name>
    <dbReference type="NCBI Taxonomy" id="889300"/>
    <lineage>
        <taxon>Bacteria</taxon>
        <taxon>Pseudomonadati</taxon>
        <taxon>Pseudomonadota</taxon>
        <taxon>Alphaproteobacteria</taxon>
        <taxon>Hyphomicrobiales</taxon>
        <taxon>Phyllobacteriaceae</taxon>
        <taxon>Nitratireductor</taxon>
    </lineage>
</organism>
<feature type="transmembrane region" description="Helical" evidence="8">
    <location>
        <begin position="107"/>
        <end position="130"/>
    </location>
</feature>
<feature type="transmembrane region" description="Helical" evidence="8">
    <location>
        <begin position="170"/>
        <end position="191"/>
    </location>
</feature>
<proteinExistence type="inferred from homology"/>
<accession>A0ABU4ARA8</accession>
<dbReference type="Proteomes" id="UP001185659">
    <property type="component" value="Unassembled WGS sequence"/>
</dbReference>
<feature type="transmembrane region" description="Helical" evidence="8">
    <location>
        <begin position="313"/>
        <end position="332"/>
    </location>
</feature>
<feature type="transmembrane region" description="Helical" evidence="8">
    <location>
        <begin position="399"/>
        <end position="423"/>
    </location>
</feature>
<gene>
    <name evidence="10" type="ORF">R2G56_21025</name>
</gene>
<evidence type="ECO:0000313" key="10">
    <source>
        <dbReference type="EMBL" id="MDV6228779.1"/>
    </source>
</evidence>
<comment type="subcellular location">
    <subcellularLocation>
        <location evidence="1">Membrane</location>
        <topology evidence="1">Multi-pass membrane protein</topology>
    </subcellularLocation>
</comment>
<evidence type="ECO:0000259" key="9">
    <source>
        <dbReference type="PROSITE" id="PS50850"/>
    </source>
</evidence>
<dbReference type="NCBIfam" id="TIGR00879">
    <property type="entry name" value="SP"/>
    <property type="match status" value="1"/>
</dbReference>
<protein>
    <submittedName>
        <fullName evidence="10">Sugar porter family MFS transporter</fullName>
    </submittedName>
</protein>
<dbReference type="InterPro" id="IPR036259">
    <property type="entry name" value="MFS_trans_sf"/>
</dbReference>
<keyword evidence="4 8" id="KW-0812">Transmembrane</keyword>
<dbReference type="PROSITE" id="PS00216">
    <property type="entry name" value="SUGAR_TRANSPORT_1"/>
    <property type="match status" value="1"/>
</dbReference>
<keyword evidence="5 8" id="KW-1133">Transmembrane helix</keyword>
<feature type="transmembrane region" description="Helical" evidence="8">
    <location>
        <begin position="142"/>
        <end position="164"/>
    </location>
</feature>
<comment type="caution">
    <text evidence="10">The sequence shown here is derived from an EMBL/GenBank/DDBJ whole genome shotgun (WGS) entry which is preliminary data.</text>
</comment>
<dbReference type="InterPro" id="IPR020846">
    <property type="entry name" value="MFS_dom"/>
</dbReference>
<dbReference type="Gene3D" id="1.20.1250.20">
    <property type="entry name" value="MFS general substrate transporter like domains"/>
    <property type="match status" value="2"/>
</dbReference>
<feature type="transmembrane region" description="Helical" evidence="8">
    <location>
        <begin position="83"/>
        <end position="101"/>
    </location>
</feature>
<feature type="transmembrane region" description="Helical" evidence="8">
    <location>
        <begin position="278"/>
        <end position="301"/>
    </location>
</feature>
<reference evidence="10 11" key="1">
    <citation type="submission" date="2023-10" db="EMBL/GenBank/DDBJ databases">
        <authorList>
            <person name="Venkata Ramana C."/>
            <person name="Sasikala C."/>
            <person name="Dhurka M."/>
        </authorList>
    </citation>
    <scope>NUCLEOTIDE SEQUENCE [LARGE SCALE GENOMIC DNA]</scope>
    <source>
        <strain evidence="10 11">KCTC 32151</strain>
    </source>
</reference>
<dbReference type="PROSITE" id="PS50850">
    <property type="entry name" value="MFS"/>
    <property type="match status" value="1"/>
</dbReference>
<dbReference type="PANTHER" id="PTHR48023">
    <property type="entry name" value="D-XYLOSE-PROTON SYMPORTER-LIKE 2"/>
    <property type="match status" value="1"/>
</dbReference>
<name>A0ABU4ARA8_9HYPH</name>
<dbReference type="EMBL" id="JAWLIP010000012">
    <property type="protein sequence ID" value="MDV6228779.1"/>
    <property type="molecule type" value="Genomic_DNA"/>
</dbReference>
<evidence type="ECO:0000256" key="3">
    <source>
        <dbReference type="ARBA" id="ARBA00022448"/>
    </source>
</evidence>
<feature type="transmembrane region" description="Helical" evidence="8">
    <location>
        <begin position="338"/>
        <end position="360"/>
    </location>
</feature>
<dbReference type="PROSITE" id="PS00217">
    <property type="entry name" value="SUGAR_TRANSPORT_2"/>
    <property type="match status" value="1"/>
</dbReference>
<dbReference type="InterPro" id="IPR003663">
    <property type="entry name" value="Sugar/inositol_transpt"/>
</dbReference>
<keyword evidence="3 7" id="KW-0813">Transport</keyword>
<evidence type="ECO:0000256" key="1">
    <source>
        <dbReference type="ARBA" id="ARBA00004141"/>
    </source>
</evidence>
<feature type="transmembrane region" description="Helical" evidence="8">
    <location>
        <begin position="241"/>
        <end position="266"/>
    </location>
</feature>
<evidence type="ECO:0000256" key="5">
    <source>
        <dbReference type="ARBA" id="ARBA00022989"/>
    </source>
</evidence>
<evidence type="ECO:0000256" key="8">
    <source>
        <dbReference type="SAM" id="Phobius"/>
    </source>
</evidence>
<dbReference type="SUPFAM" id="SSF103473">
    <property type="entry name" value="MFS general substrate transporter"/>
    <property type="match status" value="1"/>
</dbReference>
<sequence>MSDAAIPGRPAAFAVARVAALTACSGLLFGYSTASIADWLEPIAAVFSLTVRGQEYLTVSLVISCFFGAVAAAPLARRFGRRMALTGAFVLAAAGYGVVLTEPSLSLLVFARVLIGFAVGISSMVAPMYAGEATPADRRGGVVALFQLAVTLGILAAYAVPLILLDHSAWPLAIGGGIVIPLAGLLMLVAVPESPSWLIAARGDAAARAAAGALGVPTPHAAPSTAGHALPSLSLRTGATLAVLALCCGLFILQNLSGIDGILYYAPTIFTELGFPPGLAALGATFGLGLINVIATVIAILTVDRLGRRPLAIYGSLVMILGLSAVVAAHLWDMPFLGLAGLCVYIAAFALSLGPLPYVLMAELMPSSLREAGLSAASATSWLFNALVALFFLTGVTQFGLSTVFMFFALICLFALVISIIWLPETKGRSLEAIEENVLKGVPLRQVGR</sequence>
<comment type="similarity">
    <text evidence="2 7">Belongs to the major facilitator superfamily. Sugar transporter (TC 2.A.1.1) family.</text>
</comment>
<dbReference type="InterPro" id="IPR050820">
    <property type="entry name" value="MFS_Sugar_Transporter"/>
</dbReference>
<feature type="domain" description="Major facilitator superfamily (MFS) profile" evidence="9">
    <location>
        <begin position="18"/>
        <end position="427"/>
    </location>
</feature>
<dbReference type="InterPro" id="IPR005828">
    <property type="entry name" value="MFS_sugar_transport-like"/>
</dbReference>
<dbReference type="InterPro" id="IPR005829">
    <property type="entry name" value="Sugar_transporter_CS"/>
</dbReference>
<dbReference type="PANTHER" id="PTHR48023:SF4">
    <property type="entry name" value="D-XYLOSE-PROTON SYMPORTER-LIKE 2"/>
    <property type="match status" value="1"/>
</dbReference>
<evidence type="ECO:0000313" key="11">
    <source>
        <dbReference type="Proteomes" id="UP001185659"/>
    </source>
</evidence>
<feature type="transmembrane region" description="Helical" evidence="8">
    <location>
        <begin position="372"/>
        <end position="393"/>
    </location>
</feature>
<dbReference type="RefSeq" id="WP_317562504.1">
    <property type="nucleotide sequence ID" value="NZ_JAWLIP010000012.1"/>
</dbReference>
<keyword evidence="11" id="KW-1185">Reference proteome</keyword>
<evidence type="ECO:0000256" key="7">
    <source>
        <dbReference type="RuleBase" id="RU003346"/>
    </source>
</evidence>
<evidence type="ECO:0000256" key="4">
    <source>
        <dbReference type="ARBA" id="ARBA00022692"/>
    </source>
</evidence>
<evidence type="ECO:0000256" key="2">
    <source>
        <dbReference type="ARBA" id="ARBA00010992"/>
    </source>
</evidence>
<evidence type="ECO:0000256" key="6">
    <source>
        <dbReference type="ARBA" id="ARBA00023136"/>
    </source>
</evidence>
<dbReference type="PRINTS" id="PR00171">
    <property type="entry name" value="SUGRTRNSPORT"/>
</dbReference>
<keyword evidence="6 8" id="KW-0472">Membrane</keyword>